<name>A0A1B1C324_9VIBR</name>
<feature type="transmembrane region" description="Helical" evidence="1">
    <location>
        <begin position="69"/>
        <end position="89"/>
    </location>
</feature>
<evidence type="ECO:0000313" key="2">
    <source>
        <dbReference type="EMBL" id="ANP79261.1"/>
    </source>
</evidence>
<evidence type="ECO:0000256" key="1">
    <source>
        <dbReference type="SAM" id="Phobius"/>
    </source>
</evidence>
<sequence length="93" mass="10560">MLTRRMFLILIYLNIALLFLSVLWFLVPSFKQYSLSDYYAYSAIVILVLSALVAQGGRSSTEVTDNKNNYRAVVFLLTLGSILMIKSFVLTLI</sequence>
<reference evidence="2" key="1">
    <citation type="journal article" date="2012" name="Science">
        <title>Ecological populations of bacteria act as socially cohesive units of antibiotic production and resistance.</title>
        <authorList>
            <person name="Cordero O.X."/>
            <person name="Wildschutte H."/>
            <person name="Kirkup B."/>
            <person name="Proehl S."/>
            <person name="Ngo L."/>
            <person name="Hussain F."/>
            <person name="Le Roux F."/>
            <person name="Mincer T."/>
            <person name="Polz M.F."/>
        </authorList>
    </citation>
    <scope>NUCLEOTIDE SEQUENCE</scope>
    <source>
        <strain evidence="2">9CS106</strain>
    </source>
</reference>
<keyword evidence="1" id="KW-1133">Transmembrane helix</keyword>
<keyword evidence="1" id="KW-0812">Transmembrane</keyword>
<accession>A0A1B1C324</accession>
<reference evidence="2" key="2">
    <citation type="submission" date="2016-06" db="EMBL/GenBank/DDBJ databases">
        <title>Adaptive Radiation by Waves of Gene Transfer Leads to Fine-Scale Resource Partitioning in Marine Microbes.</title>
        <authorList>
            <person name="Hehemann J.-H."/>
            <person name="Arevalo P."/>
            <person name="Datta M.S."/>
            <person name="Yu X."/>
            <person name="Corzett C.H."/>
            <person name="Henschel A."/>
            <person name="Preheim S.P."/>
            <person name="Timberlake S."/>
            <person name="Alm E.J."/>
            <person name="Polz M.F."/>
        </authorList>
    </citation>
    <scope>NUCLEOTIDE SEQUENCE</scope>
    <source>
        <strain evidence="2">9CS106</strain>
    </source>
</reference>
<dbReference type="EMBL" id="CP016230">
    <property type="protein sequence ID" value="ANP79261.1"/>
    <property type="molecule type" value="Genomic_DNA"/>
</dbReference>
<proteinExistence type="predicted"/>
<gene>
    <name evidence="2" type="ORF">A134_23355</name>
</gene>
<organism evidence="2">
    <name type="scientific">Vibrio crassostreae 9CS106</name>
    <dbReference type="NCBI Taxonomy" id="1191300"/>
    <lineage>
        <taxon>Bacteria</taxon>
        <taxon>Pseudomonadati</taxon>
        <taxon>Pseudomonadota</taxon>
        <taxon>Gammaproteobacteria</taxon>
        <taxon>Vibrionales</taxon>
        <taxon>Vibrionaceae</taxon>
        <taxon>Vibrio</taxon>
    </lineage>
</organism>
<feature type="transmembrane region" description="Helical" evidence="1">
    <location>
        <begin position="38"/>
        <end position="57"/>
    </location>
</feature>
<protein>
    <submittedName>
        <fullName evidence="2">Uncharacterized protein</fullName>
    </submittedName>
</protein>
<dbReference type="AlphaFoldDB" id="A0A1B1C324"/>
<keyword evidence="1" id="KW-0472">Membrane</keyword>
<feature type="transmembrane region" description="Helical" evidence="1">
    <location>
        <begin position="7"/>
        <end position="26"/>
    </location>
</feature>